<dbReference type="EMBL" id="KB007985">
    <property type="protein sequence ID" value="ELR16555.1"/>
    <property type="molecule type" value="Genomic_DNA"/>
</dbReference>
<protein>
    <recommendedName>
        <fullName evidence="4">SnoaL-like domain-containing protein</fullName>
    </recommendedName>
</protein>
<name>L8GU76_ACACF</name>
<keyword evidence="1" id="KW-0732">Signal</keyword>
<evidence type="ECO:0000313" key="3">
    <source>
        <dbReference type="Proteomes" id="UP000011083"/>
    </source>
</evidence>
<evidence type="ECO:0000313" key="2">
    <source>
        <dbReference type="EMBL" id="ELR16555.1"/>
    </source>
</evidence>
<dbReference type="AlphaFoldDB" id="L8GU76"/>
<dbReference type="RefSeq" id="XP_004338568.1">
    <property type="nucleotide sequence ID" value="XM_004338520.1"/>
</dbReference>
<feature type="chain" id="PRO_5003990093" description="SnoaL-like domain-containing protein" evidence="1">
    <location>
        <begin position="21"/>
        <end position="173"/>
    </location>
</feature>
<keyword evidence="3" id="KW-1185">Reference proteome</keyword>
<feature type="signal peptide" evidence="1">
    <location>
        <begin position="1"/>
        <end position="20"/>
    </location>
</feature>
<gene>
    <name evidence="2" type="ORF">ACA1_087370</name>
</gene>
<dbReference type="VEuPathDB" id="AmoebaDB:ACA1_087370"/>
<organism evidence="2 3">
    <name type="scientific">Acanthamoeba castellanii (strain ATCC 30010 / Neff)</name>
    <dbReference type="NCBI Taxonomy" id="1257118"/>
    <lineage>
        <taxon>Eukaryota</taxon>
        <taxon>Amoebozoa</taxon>
        <taxon>Discosea</taxon>
        <taxon>Longamoebia</taxon>
        <taxon>Centramoebida</taxon>
        <taxon>Acanthamoebidae</taxon>
        <taxon>Acanthamoeba</taxon>
    </lineage>
</organism>
<evidence type="ECO:0008006" key="4">
    <source>
        <dbReference type="Google" id="ProtNLM"/>
    </source>
</evidence>
<evidence type="ECO:0000256" key="1">
    <source>
        <dbReference type="SAM" id="SignalP"/>
    </source>
</evidence>
<reference evidence="2 3" key="1">
    <citation type="journal article" date="2013" name="Genome Biol.">
        <title>Genome of Acanthamoeba castellanii highlights extensive lateral gene transfer and early evolution of tyrosine kinase signaling.</title>
        <authorList>
            <person name="Clarke M."/>
            <person name="Lohan A.J."/>
            <person name="Liu B."/>
            <person name="Lagkouvardos I."/>
            <person name="Roy S."/>
            <person name="Zafar N."/>
            <person name="Bertelli C."/>
            <person name="Schilde C."/>
            <person name="Kianianmomeni A."/>
            <person name="Burglin T.R."/>
            <person name="Frech C."/>
            <person name="Turcotte B."/>
            <person name="Kopec K.O."/>
            <person name="Synnott J.M."/>
            <person name="Choo C."/>
            <person name="Paponov I."/>
            <person name="Finkler A."/>
            <person name="Soon Heng Tan C."/>
            <person name="Hutchins A.P."/>
            <person name="Weinmeier T."/>
            <person name="Rattei T."/>
            <person name="Chu J.S."/>
            <person name="Gimenez G."/>
            <person name="Irimia M."/>
            <person name="Rigden D.J."/>
            <person name="Fitzpatrick D.A."/>
            <person name="Lorenzo-Morales J."/>
            <person name="Bateman A."/>
            <person name="Chiu C.H."/>
            <person name="Tang P."/>
            <person name="Hegemann P."/>
            <person name="Fromm H."/>
            <person name="Raoult D."/>
            <person name="Greub G."/>
            <person name="Miranda-Saavedra D."/>
            <person name="Chen N."/>
            <person name="Nash P."/>
            <person name="Ginger M.L."/>
            <person name="Horn M."/>
            <person name="Schaap P."/>
            <person name="Caler L."/>
            <person name="Loftus B."/>
        </authorList>
    </citation>
    <scope>NUCLEOTIDE SEQUENCE [LARGE SCALE GENOMIC DNA]</scope>
    <source>
        <strain evidence="2 3">Neff</strain>
    </source>
</reference>
<dbReference type="KEGG" id="acan:ACA1_087370"/>
<sequence>MKFAVGALLVCSLVATLVNSQTPTSPSTSNVSNTLDSLLYESGGLGAVLDAETRIDWAEVQTFLAPNFHWEDYSTFPSFGNYTSYQEYWRALNRNNQTFPLIEAATLQWRSCDPVNRRQISQWQEPYALANDTSVRENSTSLYIVEFANDSLAITRQAYWTSGNLVNLTLRAV</sequence>
<accession>L8GU76</accession>
<proteinExistence type="predicted"/>
<dbReference type="Proteomes" id="UP000011083">
    <property type="component" value="Unassembled WGS sequence"/>
</dbReference>
<dbReference type="GeneID" id="14917407"/>